<organism evidence="1 2">
    <name type="scientific">Blautia obeum</name>
    <dbReference type="NCBI Taxonomy" id="40520"/>
    <lineage>
        <taxon>Bacteria</taxon>
        <taxon>Bacillati</taxon>
        <taxon>Bacillota</taxon>
        <taxon>Clostridia</taxon>
        <taxon>Lachnospirales</taxon>
        <taxon>Lachnospiraceae</taxon>
        <taxon>Blautia</taxon>
    </lineage>
</organism>
<comment type="caution">
    <text evidence="1">The sequence shown here is derived from an EMBL/GenBank/DDBJ whole genome shotgun (WGS) entry which is preliminary data.</text>
</comment>
<gene>
    <name evidence="1" type="ORF">DW272_18230</name>
</gene>
<name>A0A414S6E1_9FIRM</name>
<sequence length="91" mass="10339">MKKIINYKKYDTETATEIGAWSQGIAGTFEYVHESLFRKNNGEYFLHGEGGAASKYQEKIGTNLWRGGSVIIPLTPDEAKAWCEEQITYEE</sequence>
<dbReference type="EMBL" id="QRHZ01000028">
    <property type="protein sequence ID" value="RHG12748.1"/>
    <property type="molecule type" value="Genomic_DNA"/>
</dbReference>
<reference evidence="1 2" key="1">
    <citation type="submission" date="2018-08" db="EMBL/GenBank/DDBJ databases">
        <title>A genome reference for cultivated species of the human gut microbiota.</title>
        <authorList>
            <person name="Zou Y."/>
            <person name="Xue W."/>
            <person name="Luo G."/>
        </authorList>
    </citation>
    <scope>NUCLEOTIDE SEQUENCE [LARGE SCALE GENOMIC DNA]</scope>
    <source>
        <strain evidence="1 2">AM22-9LB</strain>
    </source>
</reference>
<dbReference type="AlphaFoldDB" id="A0A414S6E1"/>
<dbReference type="RefSeq" id="WP_118198251.1">
    <property type="nucleotide sequence ID" value="NZ_JBBNFJ010000004.1"/>
</dbReference>
<evidence type="ECO:0000313" key="2">
    <source>
        <dbReference type="Proteomes" id="UP000284220"/>
    </source>
</evidence>
<accession>A0A414S6E1</accession>
<evidence type="ECO:0000313" key="1">
    <source>
        <dbReference type="EMBL" id="RHG12748.1"/>
    </source>
</evidence>
<dbReference type="Proteomes" id="UP000284220">
    <property type="component" value="Unassembled WGS sequence"/>
</dbReference>
<protein>
    <submittedName>
        <fullName evidence="1">Uncharacterized protein</fullName>
    </submittedName>
</protein>
<proteinExistence type="predicted"/>